<feature type="region of interest" description="Disordered" evidence="1">
    <location>
        <begin position="1"/>
        <end position="33"/>
    </location>
</feature>
<protein>
    <submittedName>
        <fullName evidence="2">Uncharacterized protein</fullName>
    </submittedName>
</protein>
<gene>
    <name evidence="2" type="ORF">G7K_3998-t1</name>
</gene>
<keyword evidence="3" id="KW-1185">Reference proteome</keyword>
<name>A0A0E9NJK3_SAICN</name>
<sequence length="163" mass="17539">MSTQTSLAPSPTPTTHPSRTPSRSGKLQTITPEQLPASLDLGITLGLQTLRLGEGMEFRRSASPGHVGGFGSHLSAFNSEDSGVLLHGQGQAQQLEMGEGQQQRPGRADVERAVVDWINSDDSDMSYETSPATYTAPSSEAGERMDVEQEYGSDDEDKENMIE</sequence>
<feature type="compositionally biased region" description="Acidic residues" evidence="1">
    <location>
        <begin position="148"/>
        <end position="163"/>
    </location>
</feature>
<comment type="caution">
    <text evidence="2">The sequence shown here is derived from an EMBL/GenBank/DDBJ whole genome shotgun (WGS) entry which is preliminary data.</text>
</comment>
<evidence type="ECO:0000313" key="3">
    <source>
        <dbReference type="Proteomes" id="UP000033140"/>
    </source>
</evidence>
<reference evidence="2 3" key="1">
    <citation type="journal article" date="2011" name="J. Gen. Appl. Microbiol.">
        <title>Draft genome sequencing of the enigmatic yeast Saitoella complicata.</title>
        <authorList>
            <person name="Nishida H."/>
            <person name="Hamamoto M."/>
            <person name="Sugiyama J."/>
        </authorList>
    </citation>
    <scope>NUCLEOTIDE SEQUENCE [LARGE SCALE GENOMIC DNA]</scope>
    <source>
        <strain evidence="2 3">NRRL Y-17804</strain>
    </source>
</reference>
<reference evidence="2 3" key="2">
    <citation type="journal article" date="2014" name="J. Gen. Appl. Microbiol.">
        <title>The early diverging ascomycetous budding yeast Saitoella complicata has three histone deacetylases belonging to the Clr6, Hos2, and Rpd3 lineages.</title>
        <authorList>
            <person name="Nishida H."/>
            <person name="Matsumoto T."/>
            <person name="Kondo S."/>
            <person name="Hamamoto M."/>
            <person name="Yoshikawa H."/>
        </authorList>
    </citation>
    <scope>NUCLEOTIDE SEQUENCE [LARGE SCALE GENOMIC DNA]</scope>
    <source>
        <strain evidence="2 3">NRRL Y-17804</strain>
    </source>
</reference>
<organism evidence="2 3">
    <name type="scientific">Saitoella complicata (strain BCRC 22490 / CBS 7301 / JCM 7358 / NBRC 10748 / NRRL Y-17804)</name>
    <dbReference type="NCBI Taxonomy" id="698492"/>
    <lineage>
        <taxon>Eukaryota</taxon>
        <taxon>Fungi</taxon>
        <taxon>Dikarya</taxon>
        <taxon>Ascomycota</taxon>
        <taxon>Taphrinomycotina</taxon>
        <taxon>Taphrinomycotina incertae sedis</taxon>
        <taxon>Saitoella</taxon>
    </lineage>
</organism>
<dbReference type="AlphaFoldDB" id="A0A0E9NJK3"/>
<feature type="compositionally biased region" description="Low complexity" evidence="1">
    <location>
        <begin position="1"/>
        <end position="24"/>
    </location>
</feature>
<reference evidence="2 3" key="3">
    <citation type="journal article" date="2015" name="Genome Announc.">
        <title>Draft Genome Sequence of the Archiascomycetous Yeast Saitoella complicata.</title>
        <authorList>
            <person name="Yamauchi K."/>
            <person name="Kondo S."/>
            <person name="Hamamoto M."/>
            <person name="Takahashi Y."/>
            <person name="Ogura Y."/>
            <person name="Hayashi T."/>
            <person name="Nishida H."/>
        </authorList>
    </citation>
    <scope>NUCLEOTIDE SEQUENCE [LARGE SCALE GENOMIC DNA]</scope>
    <source>
        <strain evidence="2 3">NRRL Y-17804</strain>
    </source>
</reference>
<feature type="region of interest" description="Disordered" evidence="1">
    <location>
        <begin position="119"/>
        <end position="163"/>
    </location>
</feature>
<evidence type="ECO:0000256" key="1">
    <source>
        <dbReference type="SAM" id="MobiDB-lite"/>
    </source>
</evidence>
<proteinExistence type="predicted"/>
<dbReference type="Proteomes" id="UP000033140">
    <property type="component" value="Unassembled WGS sequence"/>
</dbReference>
<dbReference type="EMBL" id="BACD03000026">
    <property type="protein sequence ID" value="GAO49861.1"/>
    <property type="molecule type" value="Genomic_DNA"/>
</dbReference>
<evidence type="ECO:0000313" key="2">
    <source>
        <dbReference type="EMBL" id="GAO49861.1"/>
    </source>
</evidence>
<feature type="compositionally biased region" description="Polar residues" evidence="1">
    <location>
        <begin position="126"/>
        <end position="138"/>
    </location>
</feature>
<accession>A0A0E9NJK3</accession>